<evidence type="ECO:0000256" key="1">
    <source>
        <dbReference type="ARBA" id="ARBA00006484"/>
    </source>
</evidence>
<dbReference type="InterPro" id="IPR051122">
    <property type="entry name" value="SDR_DHRS6-like"/>
</dbReference>
<dbReference type="Proteomes" id="UP001500711">
    <property type="component" value="Unassembled WGS sequence"/>
</dbReference>
<comment type="caution">
    <text evidence="3">The sequence shown here is derived from an EMBL/GenBank/DDBJ whole genome shotgun (WGS) entry which is preliminary data.</text>
</comment>
<reference evidence="4" key="1">
    <citation type="journal article" date="2019" name="Int. J. Syst. Evol. Microbiol.">
        <title>The Global Catalogue of Microorganisms (GCM) 10K type strain sequencing project: providing services to taxonomists for standard genome sequencing and annotation.</title>
        <authorList>
            <consortium name="The Broad Institute Genomics Platform"/>
            <consortium name="The Broad Institute Genome Sequencing Center for Infectious Disease"/>
            <person name="Wu L."/>
            <person name="Ma J."/>
        </authorList>
    </citation>
    <scope>NUCLEOTIDE SEQUENCE [LARGE SCALE GENOMIC DNA]</scope>
    <source>
        <strain evidence="4">JCM 17494</strain>
    </source>
</reference>
<comment type="similarity">
    <text evidence="1">Belongs to the short-chain dehydrogenases/reductases (SDR) family.</text>
</comment>
<sequence length="247" mass="25612">MVQGVPVNLTGKVAVVYGAGTIGGAIAGAFAEAGAEVHLAARTEAALKAKAEELGVGYAVVDALDEQSVDRHAAAFERIDISVNVISDNDVQGTPIHEMSVDDYLSPVVTNVRSKFLTARAAARHMVRQGSGVILFFGGTSDGSVHRRWQLGGLVTAFDAVQAMCRQLAEELGPHGVRAVTLQTGGIPESIPAGIRDQVEPDIVGQTALGRAATLEDVGRAAVFVASDWGRTITGTQVNVTCGAVLN</sequence>
<protein>
    <submittedName>
        <fullName evidence="3">SDR family oxidoreductase</fullName>
    </submittedName>
</protein>
<name>A0ABP7A7R3_9PSEU</name>
<dbReference type="CDD" id="cd05233">
    <property type="entry name" value="SDR_c"/>
    <property type="match status" value="1"/>
</dbReference>
<dbReference type="RefSeq" id="WP_346128101.1">
    <property type="nucleotide sequence ID" value="NZ_BAABBE010000003.1"/>
</dbReference>
<keyword evidence="2" id="KW-0560">Oxidoreductase</keyword>
<dbReference type="EMBL" id="BAABBE010000003">
    <property type="protein sequence ID" value="GAA3626510.1"/>
    <property type="molecule type" value="Genomic_DNA"/>
</dbReference>
<dbReference type="PRINTS" id="PR00081">
    <property type="entry name" value="GDHRDH"/>
</dbReference>
<keyword evidence="4" id="KW-1185">Reference proteome</keyword>
<accession>A0ABP7A7R3</accession>
<dbReference type="PANTHER" id="PTHR43477:SF1">
    <property type="entry name" value="DIHYDROANTICAPSIN 7-DEHYDROGENASE"/>
    <property type="match status" value="1"/>
</dbReference>
<evidence type="ECO:0000313" key="4">
    <source>
        <dbReference type="Proteomes" id="UP001500711"/>
    </source>
</evidence>
<dbReference type="InterPro" id="IPR036291">
    <property type="entry name" value="NAD(P)-bd_dom_sf"/>
</dbReference>
<dbReference type="PANTHER" id="PTHR43477">
    <property type="entry name" value="DIHYDROANTICAPSIN 7-DEHYDROGENASE"/>
    <property type="match status" value="1"/>
</dbReference>
<dbReference type="Gene3D" id="3.40.50.720">
    <property type="entry name" value="NAD(P)-binding Rossmann-like Domain"/>
    <property type="match status" value="1"/>
</dbReference>
<dbReference type="Pfam" id="PF13561">
    <property type="entry name" value="adh_short_C2"/>
    <property type="match status" value="1"/>
</dbReference>
<dbReference type="SUPFAM" id="SSF51735">
    <property type="entry name" value="NAD(P)-binding Rossmann-fold domains"/>
    <property type="match status" value="1"/>
</dbReference>
<gene>
    <name evidence="3" type="ORF">GCM10022267_10960</name>
</gene>
<evidence type="ECO:0000313" key="3">
    <source>
        <dbReference type="EMBL" id="GAA3626510.1"/>
    </source>
</evidence>
<evidence type="ECO:0000256" key="2">
    <source>
        <dbReference type="ARBA" id="ARBA00023002"/>
    </source>
</evidence>
<organism evidence="3 4">
    <name type="scientific">Lentzea roselyniae</name>
    <dbReference type="NCBI Taxonomy" id="531940"/>
    <lineage>
        <taxon>Bacteria</taxon>
        <taxon>Bacillati</taxon>
        <taxon>Actinomycetota</taxon>
        <taxon>Actinomycetes</taxon>
        <taxon>Pseudonocardiales</taxon>
        <taxon>Pseudonocardiaceae</taxon>
        <taxon>Lentzea</taxon>
    </lineage>
</organism>
<proteinExistence type="inferred from homology"/>
<dbReference type="InterPro" id="IPR002347">
    <property type="entry name" value="SDR_fam"/>
</dbReference>